<accession>A0A8B8B4A6</accession>
<protein>
    <submittedName>
        <fullName evidence="3">Uncharacterized protein LOC111107165</fullName>
    </submittedName>
</protein>
<dbReference type="AlphaFoldDB" id="A0A8B8B4A6"/>
<name>A0A8B8B4A6_CRAVI</name>
<keyword evidence="1" id="KW-0812">Transmembrane</keyword>
<evidence type="ECO:0000313" key="3">
    <source>
        <dbReference type="RefSeq" id="XP_022297913.1"/>
    </source>
</evidence>
<keyword evidence="1" id="KW-0472">Membrane</keyword>
<reference evidence="3" key="1">
    <citation type="submission" date="2025-08" db="UniProtKB">
        <authorList>
            <consortium name="RefSeq"/>
        </authorList>
    </citation>
    <scope>IDENTIFICATION</scope>
    <source>
        <tissue evidence="3">Whole sample</tissue>
    </source>
</reference>
<evidence type="ECO:0000256" key="1">
    <source>
        <dbReference type="SAM" id="Phobius"/>
    </source>
</evidence>
<gene>
    <name evidence="3" type="primary">LOC111107165</name>
</gene>
<dbReference type="Proteomes" id="UP000694844">
    <property type="component" value="Chromosome 8"/>
</dbReference>
<dbReference type="OrthoDB" id="6152356at2759"/>
<keyword evidence="2" id="KW-1185">Reference proteome</keyword>
<proteinExistence type="predicted"/>
<dbReference type="GeneID" id="111107165"/>
<keyword evidence="1" id="KW-1133">Transmembrane helix</keyword>
<dbReference type="RefSeq" id="XP_022297913.1">
    <property type="nucleotide sequence ID" value="XM_022442205.1"/>
</dbReference>
<organism evidence="2 3">
    <name type="scientific">Crassostrea virginica</name>
    <name type="common">Eastern oyster</name>
    <dbReference type="NCBI Taxonomy" id="6565"/>
    <lineage>
        <taxon>Eukaryota</taxon>
        <taxon>Metazoa</taxon>
        <taxon>Spiralia</taxon>
        <taxon>Lophotrochozoa</taxon>
        <taxon>Mollusca</taxon>
        <taxon>Bivalvia</taxon>
        <taxon>Autobranchia</taxon>
        <taxon>Pteriomorphia</taxon>
        <taxon>Ostreida</taxon>
        <taxon>Ostreoidea</taxon>
        <taxon>Ostreidae</taxon>
        <taxon>Crassostrea</taxon>
    </lineage>
</organism>
<sequence length="248" mass="27091">MTCSAGPPGIENGQVVTFDSTQCTAVYSCDTGYAMVGSGVLVYPTGSPPPAAAAWSGSAQCELSFINNVWFWFLVGLSTLLAITALTLLCVYCYRRCFRMRSRRVQARPNEEEGQRPNPTPRSSRQDPGCFEYGGKCDVCCVDYYGCCSLLGCCGFHGSCACCCSCCRCCREPEEGPGISSLPVSIFRKWKQKGKGSRMNVTRPVLVIQYNKAKKKSVSKASKSAKVPVLPLWLPHKNPVRDINTSTR</sequence>
<dbReference type="KEGG" id="cvn:111107165"/>
<feature type="transmembrane region" description="Helical" evidence="1">
    <location>
        <begin position="69"/>
        <end position="94"/>
    </location>
</feature>
<evidence type="ECO:0000313" key="2">
    <source>
        <dbReference type="Proteomes" id="UP000694844"/>
    </source>
</evidence>